<dbReference type="SUPFAM" id="SSF51905">
    <property type="entry name" value="FAD/NAD(P)-binding domain"/>
    <property type="match status" value="2"/>
</dbReference>
<gene>
    <name evidence="3" type="ORF">HNV28_21980</name>
</gene>
<evidence type="ECO:0000313" key="3">
    <source>
        <dbReference type="EMBL" id="NOJ80963.1"/>
    </source>
</evidence>
<organism evidence="3 4">
    <name type="scientific">Myxococcus xanthus</name>
    <dbReference type="NCBI Taxonomy" id="34"/>
    <lineage>
        <taxon>Bacteria</taxon>
        <taxon>Pseudomonadati</taxon>
        <taxon>Myxococcota</taxon>
        <taxon>Myxococcia</taxon>
        <taxon>Myxococcales</taxon>
        <taxon>Cystobacterineae</taxon>
        <taxon>Myxococcaceae</taxon>
        <taxon>Myxococcus</taxon>
    </lineage>
</organism>
<evidence type="ECO:0000313" key="4">
    <source>
        <dbReference type="Proteomes" id="UP000533080"/>
    </source>
</evidence>
<dbReference type="InterPro" id="IPR052189">
    <property type="entry name" value="L-asp_N-monooxygenase_NS-form"/>
</dbReference>
<dbReference type="AlphaFoldDB" id="A0A7Y4IKH5"/>
<dbReference type="InterPro" id="IPR038732">
    <property type="entry name" value="HpyO/CreE_NAD-binding"/>
</dbReference>
<dbReference type="Gene3D" id="3.50.50.60">
    <property type="entry name" value="FAD/NAD(P)-binding domain"/>
    <property type="match status" value="2"/>
</dbReference>
<dbReference type="PANTHER" id="PTHR40254:SF1">
    <property type="entry name" value="BLR0577 PROTEIN"/>
    <property type="match status" value="1"/>
</dbReference>
<feature type="domain" description="FAD-dependent urate hydroxylase HpyO/Asp monooxygenase CreE-like FAD/NAD(P)-binding" evidence="2">
    <location>
        <begin position="59"/>
        <end position="207"/>
    </location>
</feature>
<dbReference type="Pfam" id="PF13454">
    <property type="entry name" value="NAD_binding_9"/>
    <property type="match status" value="1"/>
</dbReference>
<sequence>MVFPPRVRRSVGTEQPRAQGGGPDIRTRRLAPRPPPEDASERVRTYDGCVRALGWWDVAIVGGGASGTLLAVHLLRSARAPLRVALVERSARAGLGLAYSTTSPCHLLNVPAARMGAFADDPEHFLRWVRRELPDTAPGAFISRQRYGRYLESVLREARAQAAQGVHLEVVTSDVTSVEETDDGAVRVALASGGQLEARTVVLALGNALPSNLRVPDGGLYTSLRYHRSPWALDALQGVSATDDVLLIGTGLTMVDTVLSLVELGHQGHIHALSRHGLLPHVHQEIPRAGAATYASPGLREALRALRQEVRRERGDMSATGTHPVPVRIRPILHLLRREVRRAAEAGADWRTVVDALRPVTVPLWQRLPVGERQRFLRHLRSYWDVHRHRMAPGIGEMVERLRREGRLTLHAARVQGFSLEASGVEVRVRPRGQGGEETLLHVQHVINCTGPEGAMTRGHPVLGGLVEAGLVRPDVLGMGLATDADGALLDAGGRASGRLYTLGPPRRGELWETTAVPEIRGQARELAWHLLQRLSSTRAPRPVMEAAGAPLDG</sequence>
<feature type="region of interest" description="Disordered" evidence="1">
    <location>
        <begin position="1"/>
        <end position="42"/>
    </location>
</feature>
<protein>
    <submittedName>
        <fullName evidence="3">FAD-dependent oxidoreductase</fullName>
    </submittedName>
</protein>
<accession>A0A7Y4IKH5</accession>
<dbReference type="Proteomes" id="UP000533080">
    <property type="component" value="Unassembled WGS sequence"/>
</dbReference>
<proteinExistence type="predicted"/>
<evidence type="ECO:0000259" key="2">
    <source>
        <dbReference type="Pfam" id="PF13454"/>
    </source>
</evidence>
<reference evidence="3 4" key="1">
    <citation type="submission" date="2020-05" db="EMBL/GenBank/DDBJ databases">
        <authorList>
            <person name="Whitworth D."/>
        </authorList>
    </citation>
    <scope>NUCLEOTIDE SEQUENCE [LARGE SCALE GENOMIC DNA]</scope>
    <source>
        <strain evidence="3 4">AM005</strain>
    </source>
</reference>
<dbReference type="PANTHER" id="PTHR40254">
    <property type="entry name" value="BLR0577 PROTEIN"/>
    <property type="match status" value="1"/>
</dbReference>
<evidence type="ECO:0000256" key="1">
    <source>
        <dbReference type="SAM" id="MobiDB-lite"/>
    </source>
</evidence>
<dbReference type="EMBL" id="JABFNT010000072">
    <property type="protein sequence ID" value="NOJ80963.1"/>
    <property type="molecule type" value="Genomic_DNA"/>
</dbReference>
<name>A0A7Y4IKH5_MYXXA</name>
<comment type="caution">
    <text evidence="3">The sequence shown here is derived from an EMBL/GenBank/DDBJ whole genome shotgun (WGS) entry which is preliminary data.</text>
</comment>
<dbReference type="InterPro" id="IPR036188">
    <property type="entry name" value="FAD/NAD-bd_sf"/>
</dbReference>